<dbReference type="EMBL" id="CP134207">
    <property type="protein sequence ID" value="WND07322.1"/>
    <property type="molecule type" value="Genomic_DNA"/>
</dbReference>
<keyword evidence="1" id="KW-0732">Signal</keyword>
<evidence type="ECO:0000259" key="2">
    <source>
        <dbReference type="Pfam" id="PF04945"/>
    </source>
</evidence>
<keyword evidence="3" id="KW-0614">Plasmid</keyword>
<feature type="signal peptide" evidence="1">
    <location>
        <begin position="1"/>
        <end position="24"/>
    </location>
</feature>
<proteinExistence type="predicted"/>
<dbReference type="NCBIfam" id="NF041384">
    <property type="entry name" value="YHS_seleno_dom"/>
    <property type="match status" value="1"/>
</dbReference>
<feature type="domain" description="YHS" evidence="2">
    <location>
        <begin position="49"/>
        <end position="94"/>
    </location>
</feature>
<gene>
    <name evidence="3" type="ORF">RHP80_15880</name>
</gene>
<sequence>MKRIFLCAAVIFSSAVVLPTIALASDEVNVSRGLVESGKPLAVHGYDVVSYFTDGKPTHGSSKFDEVYQGATYRFSSEENLKAFKDNPAKYAPQFGGFCAYGTALGKKFDGDPEDWTIAEGKLYLNLNPDIQEKFRKDVPGFIGKADKNWTKIQHTGVSEL</sequence>
<dbReference type="Proteomes" id="UP001256400">
    <property type="component" value="Plasmid unnamed1"/>
</dbReference>
<evidence type="ECO:0000256" key="1">
    <source>
        <dbReference type="SAM" id="SignalP"/>
    </source>
</evidence>
<dbReference type="Pfam" id="PF04945">
    <property type="entry name" value="YHS"/>
    <property type="match status" value="1"/>
</dbReference>
<reference evidence="3" key="1">
    <citation type="submission" date="2023-09" db="EMBL/GenBank/DDBJ databases">
        <title>Acinetobacter soli.</title>
        <authorList>
            <person name="Kim B."/>
            <person name="Kim D."/>
            <person name="Park D."/>
        </authorList>
    </citation>
    <scope>NUCLEOTIDE SEQUENCE</scope>
    <source>
        <strain evidence="3">2023.05</strain>
        <plasmid evidence="3">unnamed1</plasmid>
    </source>
</reference>
<evidence type="ECO:0000313" key="4">
    <source>
        <dbReference type="Proteomes" id="UP001256400"/>
    </source>
</evidence>
<dbReference type="RefSeq" id="WP_149931231.1">
    <property type="nucleotide sequence ID" value="NZ_BKCR01000029.1"/>
</dbReference>
<name>A0AB38Z149_9GAMM</name>
<dbReference type="AlphaFoldDB" id="A0AB38Z149"/>
<evidence type="ECO:0000313" key="3">
    <source>
        <dbReference type="EMBL" id="WND07322.1"/>
    </source>
</evidence>
<geneLocation type="plasmid" evidence="3 4">
    <name>unnamed1</name>
</geneLocation>
<organism evidence="3 4">
    <name type="scientific">Acinetobacter soli</name>
    <dbReference type="NCBI Taxonomy" id="487316"/>
    <lineage>
        <taxon>Bacteria</taxon>
        <taxon>Pseudomonadati</taxon>
        <taxon>Pseudomonadota</taxon>
        <taxon>Gammaproteobacteria</taxon>
        <taxon>Moraxellales</taxon>
        <taxon>Moraxellaceae</taxon>
        <taxon>Acinetobacter</taxon>
    </lineage>
</organism>
<accession>A0AB38Z149</accession>
<protein>
    <submittedName>
        <fullName evidence="3">YHS domain-containing (Seleno)protein</fullName>
    </submittedName>
</protein>
<dbReference type="InterPro" id="IPR007029">
    <property type="entry name" value="YHS_dom"/>
</dbReference>
<feature type="chain" id="PRO_5044335043" evidence="1">
    <location>
        <begin position="25"/>
        <end position="161"/>
    </location>
</feature>